<dbReference type="Proteomes" id="UP000199584">
    <property type="component" value="Unassembled WGS sequence"/>
</dbReference>
<proteinExistence type="predicted"/>
<sequence>MIDLVEEYVSFDTSPLIPALNEFAEHVRETLSGIKHADLNDRLMLEAKIYGSLIQILDKYGLRSFGMSTAIQKYYSYFVVEVLINDPEPQIIKKIKIPLK</sequence>
<name>A0A1I6DQK7_9FIRM</name>
<keyword evidence="2" id="KW-1185">Reference proteome</keyword>
<dbReference type="RefSeq" id="WP_092483648.1">
    <property type="nucleotide sequence ID" value="NZ_FOYM01000015.1"/>
</dbReference>
<protein>
    <submittedName>
        <fullName evidence="1">Uncharacterized protein</fullName>
    </submittedName>
</protein>
<accession>A0A1I6DQK7</accession>
<evidence type="ECO:0000313" key="2">
    <source>
        <dbReference type="Proteomes" id="UP000199584"/>
    </source>
</evidence>
<evidence type="ECO:0000313" key="1">
    <source>
        <dbReference type="EMBL" id="SFR07753.1"/>
    </source>
</evidence>
<organism evidence="1 2">
    <name type="scientific">Desulfoscipio geothermicus DSM 3669</name>
    <dbReference type="NCBI Taxonomy" id="1121426"/>
    <lineage>
        <taxon>Bacteria</taxon>
        <taxon>Bacillati</taxon>
        <taxon>Bacillota</taxon>
        <taxon>Clostridia</taxon>
        <taxon>Eubacteriales</taxon>
        <taxon>Desulfallaceae</taxon>
        <taxon>Desulfoscipio</taxon>
    </lineage>
</organism>
<dbReference type="AlphaFoldDB" id="A0A1I6DQK7"/>
<gene>
    <name evidence="1" type="ORF">SAMN05660706_11527</name>
</gene>
<reference evidence="2" key="1">
    <citation type="submission" date="2016-10" db="EMBL/GenBank/DDBJ databases">
        <authorList>
            <person name="Varghese N."/>
            <person name="Submissions S."/>
        </authorList>
    </citation>
    <scope>NUCLEOTIDE SEQUENCE [LARGE SCALE GENOMIC DNA]</scope>
    <source>
        <strain evidence="2">DSM 3669</strain>
    </source>
</reference>
<dbReference type="OrthoDB" id="1808764at2"/>
<dbReference type="EMBL" id="FOYM01000015">
    <property type="protein sequence ID" value="SFR07753.1"/>
    <property type="molecule type" value="Genomic_DNA"/>
</dbReference>